<dbReference type="AlphaFoldDB" id="A0A6D0DJA2"/>
<gene>
    <name evidence="2" type="ORF">GQM13_12960</name>
    <name evidence="1" type="ORF">GQM21_08565</name>
</gene>
<sequence length="325" mass="37855">MKLYIIGNGFDLHHGLDTSYFSFAYFLRSRQRDSYNNLVEFVGFTDLPENLDELNKDEHPLWSEFESNLAWLNSQAVLDAFTDSLPNLGDPDFRDRYWHAFDIEMQRILENLTDDLFTQFTSFISQVKYPELTSDKTLQLYSNGIFINFNYTRTIEYYYGIKSSQILYIHGNASLPGDKLILGHGIDPENFKELPQKPPRDVTDEELEEWYQHMSDNYDIAYESGKQTLNRYFTHSFKNTVEVMSADQAFFSQLNAVNEVIIVGHSLSAVDMPYFAAIKQHVQPNSTWTATWYLEKERKQHLHALQSIGIEYPLIVPVCSLLTRS</sequence>
<dbReference type="Pfam" id="PF14253">
    <property type="entry name" value="AbiH"/>
    <property type="match status" value="1"/>
</dbReference>
<dbReference type="RefSeq" id="WP_097725856.1">
    <property type="nucleotide sequence ID" value="NZ_CP076264.1"/>
</dbReference>
<evidence type="ECO:0000313" key="3">
    <source>
        <dbReference type="Proteomes" id="UP000430081"/>
    </source>
</evidence>
<evidence type="ECO:0000313" key="2">
    <source>
        <dbReference type="EMBL" id="MWL04350.1"/>
    </source>
</evidence>
<evidence type="ECO:0000313" key="1">
    <source>
        <dbReference type="EMBL" id="MWK97253.1"/>
    </source>
</evidence>
<reference evidence="3 4" key="1">
    <citation type="submission" date="2019-12" db="EMBL/GenBank/DDBJ databases">
        <title>Enteriobacteria Tanzani isolates_10432.</title>
        <authorList>
            <person name="Subbiah M."/>
            <person name="Call D."/>
        </authorList>
    </citation>
    <scope>NUCLEOTIDE SEQUENCE [LARGE SCALE GENOMIC DNA]</scope>
    <source>
        <strain evidence="2 3">10432wG7</strain>
        <strain evidence="1 4">10432wG8</strain>
    </source>
</reference>
<evidence type="ECO:0008006" key="5">
    <source>
        <dbReference type="Google" id="ProtNLM"/>
    </source>
</evidence>
<name>A0A6D0DJA2_ECOLX</name>
<comment type="caution">
    <text evidence="2">The sequence shown here is derived from an EMBL/GenBank/DDBJ whole genome shotgun (WGS) entry which is preliminary data.</text>
</comment>
<proteinExistence type="predicted"/>
<dbReference type="Proteomes" id="UP000430081">
    <property type="component" value="Unassembled WGS sequence"/>
</dbReference>
<accession>A0A6D0DJA2</accession>
<dbReference type="InterPro" id="IPR025935">
    <property type="entry name" value="AbiH"/>
</dbReference>
<dbReference type="EMBL" id="WTMQ01000004">
    <property type="protein sequence ID" value="MWL04350.1"/>
    <property type="molecule type" value="Genomic_DNA"/>
</dbReference>
<protein>
    <recommendedName>
        <fullName evidence="5">Bacteriophage abortive infection AbiH</fullName>
    </recommendedName>
</protein>
<evidence type="ECO:0000313" key="4">
    <source>
        <dbReference type="Proteomes" id="UP000462271"/>
    </source>
</evidence>
<dbReference type="EMBL" id="WTML01000019">
    <property type="protein sequence ID" value="MWK97253.1"/>
    <property type="molecule type" value="Genomic_DNA"/>
</dbReference>
<organism evidence="2 3">
    <name type="scientific">Escherichia coli</name>
    <dbReference type="NCBI Taxonomy" id="562"/>
    <lineage>
        <taxon>Bacteria</taxon>
        <taxon>Pseudomonadati</taxon>
        <taxon>Pseudomonadota</taxon>
        <taxon>Gammaproteobacteria</taxon>
        <taxon>Enterobacterales</taxon>
        <taxon>Enterobacteriaceae</taxon>
        <taxon>Escherichia</taxon>
    </lineage>
</organism>
<dbReference type="Proteomes" id="UP000462271">
    <property type="component" value="Unassembled WGS sequence"/>
</dbReference>